<evidence type="ECO:0000313" key="2">
    <source>
        <dbReference type="Proteomes" id="UP001358586"/>
    </source>
</evidence>
<evidence type="ECO:0000313" key="1">
    <source>
        <dbReference type="EMBL" id="KAK5831534.1"/>
    </source>
</evidence>
<organism evidence="1 2">
    <name type="scientific">Gossypium arboreum</name>
    <name type="common">Tree cotton</name>
    <name type="synonym">Gossypium nanking</name>
    <dbReference type="NCBI Taxonomy" id="29729"/>
    <lineage>
        <taxon>Eukaryota</taxon>
        <taxon>Viridiplantae</taxon>
        <taxon>Streptophyta</taxon>
        <taxon>Embryophyta</taxon>
        <taxon>Tracheophyta</taxon>
        <taxon>Spermatophyta</taxon>
        <taxon>Magnoliopsida</taxon>
        <taxon>eudicotyledons</taxon>
        <taxon>Gunneridae</taxon>
        <taxon>Pentapetalae</taxon>
        <taxon>rosids</taxon>
        <taxon>malvids</taxon>
        <taxon>Malvales</taxon>
        <taxon>Malvaceae</taxon>
        <taxon>Malvoideae</taxon>
        <taxon>Gossypium</taxon>
    </lineage>
</organism>
<protein>
    <submittedName>
        <fullName evidence="1">Uncharacterized protein</fullName>
    </submittedName>
</protein>
<comment type="caution">
    <text evidence="1">The sequence shown here is derived from an EMBL/GenBank/DDBJ whole genome shotgun (WGS) entry which is preliminary data.</text>
</comment>
<name>A0ABR0PWY3_GOSAR</name>
<reference evidence="1 2" key="1">
    <citation type="submission" date="2023-03" db="EMBL/GenBank/DDBJ databases">
        <title>WGS of Gossypium arboreum.</title>
        <authorList>
            <person name="Yu D."/>
        </authorList>
    </citation>
    <scope>NUCLEOTIDE SEQUENCE [LARGE SCALE GENOMIC DNA]</scope>
    <source>
        <tissue evidence="1">Leaf</tissue>
    </source>
</reference>
<accession>A0ABR0PWY3</accession>
<proteinExistence type="predicted"/>
<keyword evidence="2" id="KW-1185">Reference proteome</keyword>
<dbReference type="EMBL" id="JARKNE010000005">
    <property type="protein sequence ID" value="KAK5831534.1"/>
    <property type="molecule type" value="Genomic_DNA"/>
</dbReference>
<sequence length="118" mass="13633">MKFVKKQLHLECLLEDLIQLEVSLWTMTTSATWRSTTLSISVKNGNRRLHTKETLSANWFALCSIVCQVSFRCDHSSFIYFVLILPPISCCVRVRLRMIYTMEFNQLAFCFAPSPSCS</sequence>
<dbReference type="Proteomes" id="UP001358586">
    <property type="component" value="Chromosome 5"/>
</dbReference>
<gene>
    <name evidence="1" type="ORF">PVK06_015332</name>
</gene>